<accession>A0AB73G0P6</accession>
<sequence>MHNATRDAIYTKASQLEAMLNVISIANEYACDEIDATVRSNFSWVMVELVEGIKAALDADVEVDAGCNAECRRIRSAELSLRGAV</sequence>
<dbReference type="Proteomes" id="UP000061665">
    <property type="component" value="Unassembled WGS sequence"/>
</dbReference>
<proteinExistence type="predicted"/>
<dbReference type="AlphaFoldDB" id="A0AB73G0P6"/>
<gene>
    <name evidence="1" type="ORF">WJ53_03885</name>
</gene>
<organism evidence="1 2">
    <name type="scientific">Burkholderia ubonensis</name>
    <dbReference type="NCBI Taxonomy" id="101571"/>
    <lineage>
        <taxon>Bacteria</taxon>
        <taxon>Pseudomonadati</taxon>
        <taxon>Pseudomonadota</taxon>
        <taxon>Betaproteobacteria</taxon>
        <taxon>Burkholderiales</taxon>
        <taxon>Burkholderiaceae</taxon>
        <taxon>Burkholderia</taxon>
        <taxon>Burkholderia cepacia complex</taxon>
    </lineage>
</organism>
<dbReference type="RefSeq" id="WP_059724811.1">
    <property type="nucleotide sequence ID" value="NZ_LOYI01000064.1"/>
</dbReference>
<protein>
    <submittedName>
        <fullName evidence="1">Uncharacterized protein</fullName>
    </submittedName>
</protein>
<evidence type="ECO:0000313" key="2">
    <source>
        <dbReference type="Proteomes" id="UP000061665"/>
    </source>
</evidence>
<comment type="caution">
    <text evidence="1">The sequence shown here is derived from an EMBL/GenBank/DDBJ whole genome shotgun (WGS) entry which is preliminary data.</text>
</comment>
<dbReference type="EMBL" id="LOZE01000052">
    <property type="protein sequence ID" value="KVM32792.1"/>
    <property type="molecule type" value="Genomic_DNA"/>
</dbReference>
<reference evidence="1 2" key="1">
    <citation type="submission" date="2015-11" db="EMBL/GenBank/DDBJ databases">
        <title>Expanding the genomic diversity of Burkholderia species for the development of highly accurate diagnostics.</title>
        <authorList>
            <person name="Sahl J."/>
            <person name="Keim P."/>
            <person name="Wagner D."/>
        </authorList>
    </citation>
    <scope>NUCLEOTIDE SEQUENCE [LARGE SCALE GENOMIC DNA]</scope>
    <source>
        <strain evidence="1 2">MSMB2058</strain>
    </source>
</reference>
<name>A0AB73G0P6_9BURK</name>
<evidence type="ECO:0000313" key="1">
    <source>
        <dbReference type="EMBL" id="KVM32792.1"/>
    </source>
</evidence>